<dbReference type="InterPro" id="IPR037143">
    <property type="entry name" value="4-PPantetheinyl_Trfase_dom_sf"/>
</dbReference>
<comment type="caution">
    <text evidence="3">The sequence shown here is derived from an EMBL/GenBank/DDBJ whole genome shotgun (WGS) entry which is preliminary data.</text>
</comment>
<evidence type="ECO:0000313" key="4">
    <source>
        <dbReference type="Proteomes" id="UP001306508"/>
    </source>
</evidence>
<evidence type="ECO:0000313" key="3">
    <source>
        <dbReference type="EMBL" id="KAK5774075.1"/>
    </source>
</evidence>
<dbReference type="Proteomes" id="UP001306508">
    <property type="component" value="Unassembled WGS sequence"/>
</dbReference>
<name>A0AAN8A7G3_9SACH</name>
<evidence type="ECO:0000256" key="1">
    <source>
        <dbReference type="ARBA" id="ARBA00022679"/>
    </source>
</evidence>
<reference evidence="4" key="1">
    <citation type="submission" date="2023-07" db="EMBL/GenBank/DDBJ databases">
        <title>A draft genome of Kazachstania heterogenica Y-27499.</title>
        <authorList>
            <person name="Donic C."/>
            <person name="Kralova J.S."/>
            <person name="Fidel L."/>
            <person name="Ben-Dor S."/>
            <person name="Jung S."/>
        </authorList>
    </citation>
    <scope>NUCLEOTIDE SEQUENCE [LARGE SCALE GENOMIC DNA]</scope>
    <source>
        <strain evidence="4">Y27499</strain>
    </source>
</reference>
<dbReference type="Pfam" id="PF01648">
    <property type="entry name" value="ACPS"/>
    <property type="match status" value="1"/>
</dbReference>
<dbReference type="GO" id="GO:0008897">
    <property type="term" value="F:holo-[acyl-carrier-protein] synthase activity"/>
    <property type="evidence" value="ECO:0007669"/>
    <property type="project" value="InterPro"/>
</dbReference>
<protein>
    <recommendedName>
        <fullName evidence="2">4'-phosphopantetheinyl transferase domain-containing protein</fullName>
    </recommendedName>
</protein>
<evidence type="ECO:0000259" key="2">
    <source>
        <dbReference type="Pfam" id="PF01648"/>
    </source>
</evidence>
<dbReference type="AlphaFoldDB" id="A0AAN8A7G3"/>
<dbReference type="GO" id="GO:0000287">
    <property type="term" value="F:magnesium ion binding"/>
    <property type="evidence" value="ECO:0007669"/>
    <property type="project" value="InterPro"/>
</dbReference>
<dbReference type="Gene3D" id="3.90.470.20">
    <property type="entry name" value="4'-phosphopantetheinyl transferase domain"/>
    <property type="match status" value="1"/>
</dbReference>
<keyword evidence="1" id="KW-0808">Transferase</keyword>
<feature type="domain" description="4'-phosphopantetheinyl transferase" evidence="2">
    <location>
        <begin position="30"/>
        <end position="84"/>
    </location>
</feature>
<proteinExistence type="predicted"/>
<dbReference type="EMBL" id="JAWIZZ010000056">
    <property type="protein sequence ID" value="KAK5774075.1"/>
    <property type="molecule type" value="Genomic_DNA"/>
</dbReference>
<keyword evidence="4" id="KW-1185">Reference proteome</keyword>
<sequence>MDTSVEIIEKSMDVVKTLQLINKYSTKKSTLNAIARKVMCSREREKFQNLMRNLDVHCEVQKQQCVTYMAGIWATKEALYKSMTHFIPPHDMLPAQMIYTKLFYKSNNQITGAPQVQIVNPLTTECQLLYEKYLKDTNILLSISHDGEYLIAYTSICAS</sequence>
<accession>A0AAN8A7G3</accession>
<organism evidence="3 4">
    <name type="scientific">Arxiozyma heterogenica</name>
    <dbReference type="NCBI Taxonomy" id="278026"/>
    <lineage>
        <taxon>Eukaryota</taxon>
        <taxon>Fungi</taxon>
        <taxon>Dikarya</taxon>
        <taxon>Ascomycota</taxon>
        <taxon>Saccharomycotina</taxon>
        <taxon>Saccharomycetes</taxon>
        <taxon>Saccharomycetales</taxon>
        <taxon>Saccharomycetaceae</taxon>
        <taxon>Arxiozyma</taxon>
    </lineage>
</organism>
<dbReference type="InterPro" id="IPR008278">
    <property type="entry name" value="4-PPantetheinyl_Trfase_dom"/>
</dbReference>
<gene>
    <name evidence="3" type="ORF">RI543_004609</name>
</gene>
<dbReference type="SUPFAM" id="SSF56214">
    <property type="entry name" value="4'-phosphopantetheinyl transferase"/>
    <property type="match status" value="1"/>
</dbReference>